<dbReference type="GO" id="GO:0005886">
    <property type="term" value="C:plasma membrane"/>
    <property type="evidence" value="ECO:0007669"/>
    <property type="project" value="UniProtKB-SubCell"/>
</dbReference>
<name>A0AA40V9J7_9HYPH</name>
<keyword evidence="3 6" id="KW-0812">Transmembrane</keyword>
<protein>
    <submittedName>
        <fullName evidence="7">Multicomponent Na+:H+ antiporter subunit F</fullName>
    </submittedName>
</protein>
<evidence type="ECO:0000313" key="7">
    <source>
        <dbReference type="EMBL" id="MBA8911922.1"/>
    </source>
</evidence>
<accession>A0AA40V9J7</accession>
<dbReference type="GO" id="GO:0015075">
    <property type="term" value="F:monoatomic ion transmembrane transporter activity"/>
    <property type="evidence" value="ECO:0007669"/>
    <property type="project" value="InterPro"/>
</dbReference>
<dbReference type="InterPro" id="IPR007208">
    <property type="entry name" value="MrpF/PhaF-like"/>
</dbReference>
<proteinExistence type="predicted"/>
<dbReference type="Proteomes" id="UP000543554">
    <property type="component" value="Unassembled WGS sequence"/>
</dbReference>
<organism evidence="7 8">
    <name type="scientific">Methylorubrum thiocyanatum</name>
    <dbReference type="NCBI Taxonomy" id="47958"/>
    <lineage>
        <taxon>Bacteria</taxon>
        <taxon>Pseudomonadati</taxon>
        <taxon>Pseudomonadota</taxon>
        <taxon>Alphaproteobacteria</taxon>
        <taxon>Hyphomicrobiales</taxon>
        <taxon>Methylobacteriaceae</taxon>
        <taxon>Methylorubrum</taxon>
    </lineage>
</organism>
<evidence type="ECO:0000313" key="8">
    <source>
        <dbReference type="Proteomes" id="UP000543554"/>
    </source>
</evidence>
<keyword evidence="2" id="KW-1003">Cell membrane</keyword>
<dbReference type="EMBL" id="JACJIB010000002">
    <property type="protein sequence ID" value="MBA8911922.1"/>
    <property type="molecule type" value="Genomic_DNA"/>
</dbReference>
<reference evidence="7 8" key="1">
    <citation type="submission" date="2020-08" db="EMBL/GenBank/DDBJ databases">
        <title>Genomic Encyclopedia of Type Strains, Phase IV (KMG-IV): sequencing the most valuable type-strain genomes for metagenomic binning, comparative biology and taxonomic classification.</title>
        <authorList>
            <person name="Goeker M."/>
        </authorList>
    </citation>
    <scope>NUCLEOTIDE SEQUENCE [LARGE SCALE GENOMIC DNA]</scope>
    <source>
        <strain evidence="7 8">DSM 11490</strain>
    </source>
</reference>
<keyword evidence="8" id="KW-1185">Reference proteome</keyword>
<evidence type="ECO:0000256" key="6">
    <source>
        <dbReference type="SAM" id="Phobius"/>
    </source>
</evidence>
<gene>
    <name evidence="7" type="ORF">HNR51_000990</name>
</gene>
<evidence type="ECO:0000256" key="5">
    <source>
        <dbReference type="ARBA" id="ARBA00023136"/>
    </source>
</evidence>
<evidence type="ECO:0000256" key="1">
    <source>
        <dbReference type="ARBA" id="ARBA00004651"/>
    </source>
</evidence>
<evidence type="ECO:0000256" key="4">
    <source>
        <dbReference type="ARBA" id="ARBA00022989"/>
    </source>
</evidence>
<dbReference type="Pfam" id="PF04066">
    <property type="entry name" value="MrpF_PhaF"/>
    <property type="match status" value="1"/>
</dbReference>
<sequence>MAGMTGLWLAATLALLPSFALAVLACGRGALAFRLVAVQLATALATLLLVALSFALDQPAVIDLALTLAVLTLPGTLLFALFQERWL</sequence>
<feature type="transmembrane region" description="Helical" evidence="6">
    <location>
        <begin position="61"/>
        <end position="82"/>
    </location>
</feature>
<evidence type="ECO:0000256" key="2">
    <source>
        <dbReference type="ARBA" id="ARBA00022475"/>
    </source>
</evidence>
<comment type="subcellular location">
    <subcellularLocation>
        <location evidence="1">Cell membrane</location>
        <topology evidence="1">Multi-pass membrane protein</topology>
    </subcellularLocation>
</comment>
<dbReference type="AlphaFoldDB" id="A0AA40V9J7"/>
<keyword evidence="5 6" id="KW-0472">Membrane</keyword>
<keyword evidence="4 6" id="KW-1133">Transmembrane helix</keyword>
<evidence type="ECO:0000256" key="3">
    <source>
        <dbReference type="ARBA" id="ARBA00022692"/>
    </source>
</evidence>
<feature type="transmembrane region" description="Helical" evidence="6">
    <location>
        <begin position="32"/>
        <end position="54"/>
    </location>
</feature>
<comment type="caution">
    <text evidence="7">The sequence shown here is derived from an EMBL/GenBank/DDBJ whole genome shotgun (WGS) entry which is preliminary data.</text>
</comment>